<evidence type="ECO:0000313" key="2">
    <source>
        <dbReference type="Proteomes" id="UP001381693"/>
    </source>
</evidence>
<organism evidence="1 2">
    <name type="scientific">Halocaridina rubra</name>
    <name type="common">Hawaiian red shrimp</name>
    <dbReference type="NCBI Taxonomy" id="373956"/>
    <lineage>
        <taxon>Eukaryota</taxon>
        <taxon>Metazoa</taxon>
        <taxon>Ecdysozoa</taxon>
        <taxon>Arthropoda</taxon>
        <taxon>Crustacea</taxon>
        <taxon>Multicrustacea</taxon>
        <taxon>Malacostraca</taxon>
        <taxon>Eumalacostraca</taxon>
        <taxon>Eucarida</taxon>
        <taxon>Decapoda</taxon>
        <taxon>Pleocyemata</taxon>
        <taxon>Caridea</taxon>
        <taxon>Atyoidea</taxon>
        <taxon>Atyidae</taxon>
        <taxon>Halocaridina</taxon>
    </lineage>
</organism>
<feature type="non-terminal residue" evidence="1">
    <location>
        <position position="1"/>
    </location>
</feature>
<proteinExistence type="predicted"/>
<dbReference type="AlphaFoldDB" id="A0AAN8XEF6"/>
<comment type="caution">
    <text evidence="1">The sequence shown here is derived from an EMBL/GenBank/DDBJ whole genome shotgun (WGS) entry which is preliminary data.</text>
</comment>
<keyword evidence="2" id="KW-1185">Reference proteome</keyword>
<dbReference type="EMBL" id="JAXCGZ010003824">
    <property type="protein sequence ID" value="KAK7083040.1"/>
    <property type="molecule type" value="Genomic_DNA"/>
</dbReference>
<dbReference type="Proteomes" id="UP001381693">
    <property type="component" value="Unassembled WGS sequence"/>
</dbReference>
<reference evidence="1 2" key="1">
    <citation type="submission" date="2023-11" db="EMBL/GenBank/DDBJ databases">
        <title>Halocaridina rubra genome assembly.</title>
        <authorList>
            <person name="Smith C."/>
        </authorList>
    </citation>
    <scope>NUCLEOTIDE SEQUENCE [LARGE SCALE GENOMIC DNA]</scope>
    <source>
        <strain evidence="1">EP-1</strain>
        <tissue evidence="1">Whole</tissue>
    </source>
</reference>
<sequence length="56" mass="5973">TAALVVRISGSVIISRHVGSVEAVSGTRLNLFRVDLEADKECSLCKMRKKAEDGVG</sequence>
<accession>A0AAN8XEF6</accession>
<gene>
    <name evidence="1" type="ORF">SK128_021184</name>
</gene>
<evidence type="ECO:0000313" key="1">
    <source>
        <dbReference type="EMBL" id="KAK7083040.1"/>
    </source>
</evidence>
<protein>
    <submittedName>
        <fullName evidence="1">Uncharacterized protein</fullName>
    </submittedName>
</protein>
<name>A0AAN8XEF6_HALRR</name>